<evidence type="ECO:0008006" key="2">
    <source>
        <dbReference type="Google" id="ProtNLM"/>
    </source>
</evidence>
<accession>A0A6C0KWN8</accession>
<protein>
    <recommendedName>
        <fullName evidence="2">CHCH domain-containing protein</fullName>
    </recommendedName>
</protein>
<evidence type="ECO:0000313" key="1">
    <source>
        <dbReference type="EMBL" id="QHU22009.1"/>
    </source>
</evidence>
<reference evidence="1" key="1">
    <citation type="journal article" date="2020" name="Nature">
        <title>Giant virus diversity and host interactions through global metagenomics.</title>
        <authorList>
            <person name="Schulz F."/>
            <person name="Roux S."/>
            <person name="Paez-Espino D."/>
            <person name="Jungbluth S."/>
            <person name="Walsh D.A."/>
            <person name="Denef V.J."/>
            <person name="McMahon K.D."/>
            <person name="Konstantinidis K.T."/>
            <person name="Eloe-Fadrosh E.A."/>
            <person name="Kyrpides N.C."/>
            <person name="Woyke T."/>
        </authorList>
    </citation>
    <scope>NUCLEOTIDE SEQUENCE</scope>
    <source>
        <strain evidence="1">GVMAG-S-3300013286-35</strain>
    </source>
</reference>
<dbReference type="AlphaFoldDB" id="A0A6C0KWN8"/>
<sequence length="97" mass="10836">MPRNQKKSSITPYQEPKGVALQNPVFKRPSMMDTVKEGFSFGVGSSIARNVIDRVMGSSSVAPSAEPIPEKKNHTLEFQQCMEDSAHNYTLCKDYLQ</sequence>
<name>A0A6C0KWN8_9ZZZZ</name>
<dbReference type="EMBL" id="MN740994">
    <property type="protein sequence ID" value="QHU22009.1"/>
    <property type="molecule type" value="Genomic_DNA"/>
</dbReference>
<organism evidence="1">
    <name type="scientific">viral metagenome</name>
    <dbReference type="NCBI Taxonomy" id="1070528"/>
    <lineage>
        <taxon>unclassified sequences</taxon>
        <taxon>metagenomes</taxon>
        <taxon>organismal metagenomes</taxon>
    </lineage>
</organism>
<proteinExistence type="predicted"/>